<keyword evidence="2" id="KW-1185">Reference proteome</keyword>
<dbReference type="Proteomes" id="UP000076871">
    <property type="component" value="Unassembled WGS sequence"/>
</dbReference>
<evidence type="ECO:0000313" key="2">
    <source>
        <dbReference type="Proteomes" id="UP000076871"/>
    </source>
</evidence>
<accession>A0A165CVD1</accession>
<reference evidence="1 2" key="1">
    <citation type="journal article" date="2016" name="Mol. Biol. Evol.">
        <title>Comparative Genomics of Early-Diverging Mushroom-Forming Fungi Provides Insights into the Origins of Lignocellulose Decay Capabilities.</title>
        <authorList>
            <person name="Nagy L.G."/>
            <person name="Riley R."/>
            <person name="Tritt A."/>
            <person name="Adam C."/>
            <person name="Daum C."/>
            <person name="Floudas D."/>
            <person name="Sun H."/>
            <person name="Yadav J.S."/>
            <person name="Pangilinan J."/>
            <person name="Larsson K.H."/>
            <person name="Matsuura K."/>
            <person name="Barry K."/>
            <person name="Labutti K."/>
            <person name="Kuo R."/>
            <person name="Ohm R.A."/>
            <person name="Bhattacharya S.S."/>
            <person name="Shirouzu T."/>
            <person name="Yoshinaga Y."/>
            <person name="Martin F.M."/>
            <person name="Grigoriev I.V."/>
            <person name="Hibbett D.S."/>
        </authorList>
    </citation>
    <scope>NUCLEOTIDE SEQUENCE [LARGE SCALE GENOMIC DNA]</scope>
    <source>
        <strain evidence="1 2">93-53</strain>
    </source>
</reference>
<sequence length="143" mass="15361">MPSGTFSPGSAALTFRARSCERTPPRPMLPVSVILHCCVNVRARMTVLRPLIPPPRLVRVICCGNDPLSPLAGSRVFLHCHYPDVSAPQLALRWLIEPVWPGAAIGSLSCVRAKLLRSLPAYGMNNGTTRGGHGDLRLKSSGA</sequence>
<proteinExistence type="predicted"/>
<organism evidence="1 2">
    <name type="scientific">Laetiporus sulphureus 93-53</name>
    <dbReference type="NCBI Taxonomy" id="1314785"/>
    <lineage>
        <taxon>Eukaryota</taxon>
        <taxon>Fungi</taxon>
        <taxon>Dikarya</taxon>
        <taxon>Basidiomycota</taxon>
        <taxon>Agaricomycotina</taxon>
        <taxon>Agaricomycetes</taxon>
        <taxon>Polyporales</taxon>
        <taxon>Laetiporus</taxon>
    </lineage>
</organism>
<protein>
    <submittedName>
        <fullName evidence="1">Uncharacterized protein</fullName>
    </submittedName>
</protein>
<name>A0A165CVD1_9APHY</name>
<evidence type="ECO:0000313" key="1">
    <source>
        <dbReference type="EMBL" id="KZT03496.1"/>
    </source>
</evidence>
<dbReference type="AlphaFoldDB" id="A0A165CVD1"/>
<gene>
    <name evidence="1" type="ORF">LAESUDRAFT_334308</name>
</gene>
<dbReference type="RefSeq" id="XP_040761236.1">
    <property type="nucleotide sequence ID" value="XM_040902066.1"/>
</dbReference>
<dbReference type="EMBL" id="KV427643">
    <property type="protein sequence ID" value="KZT03496.1"/>
    <property type="molecule type" value="Genomic_DNA"/>
</dbReference>
<dbReference type="GeneID" id="63819097"/>
<dbReference type="InParanoid" id="A0A165CVD1"/>